<dbReference type="PANTHER" id="PTHR13774">
    <property type="entry name" value="PHENAZINE BIOSYNTHESIS PROTEIN"/>
    <property type="match status" value="1"/>
</dbReference>
<dbReference type="InterPro" id="IPR003719">
    <property type="entry name" value="Phenazine_PhzF-like"/>
</dbReference>
<keyword evidence="2" id="KW-0413">Isomerase</keyword>
<dbReference type="Pfam" id="PF02567">
    <property type="entry name" value="PhzC-PhzF"/>
    <property type="match status" value="2"/>
</dbReference>
<dbReference type="AlphaFoldDB" id="A0A1G9FAD6"/>
<name>A0A1G9FAD6_9ACTN</name>
<keyword evidence="4" id="KW-1185">Reference proteome</keyword>
<sequence length="288" mass="29435">MVAACWRGEPGTGSPTVVVDDAGLSDEERARVPGDTGVSHAVFADRSGPVVRLRFFTAAGELPACGHGTLAACVALEAWEHRAGRDTDEWRFAAGGREFSGGMTPEGAWFSAGVVRHRVPADAGPVLDALGAVPAGPVYAAGTARERLLVPVAPDALGPLAPDAGVLAAACDAAGLLGCFVYAPSRARWFDARMFAPSIGVPEDAANANSVAALAGVLAQDGPLRLVVSMGGSLGSPSRIRAEGFPAGDGSARVRLSARMGPARDLVSGFSVRGRTSRGRRGARSRRG</sequence>
<proteinExistence type="inferred from homology"/>
<dbReference type="PANTHER" id="PTHR13774:SF39">
    <property type="entry name" value="BIOSYNTHESIS PROTEIN, PUTATIVE-RELATED"/>
    <property type="match status" value="1"/>
</dbReference>
<evidence type="ECO:0000256" key="2">
    <source>
        <dbReference type="ARBA" id="ARBA00023235"/>
    </source>
</evidence>
<gene>
    <name evidence="3" type="ORF">SAMN05216298_1671</name>
</gene>
<dbReference type="SUPFAM" id="SSF54506">
    <property type="entry name" value="Diaminopimelate epimerase-like"/>
    <property type="match status" value="1"/>
</dbReference>
<accession>A0A1G9FAD6</accession>
<reference evidence="4" key="1">
    <citation type="submission" date="2016-10" db="EMBL/GenBank/DDBJ databases">
        <authorList>
            <person name="Varghese N."/>
            <person name="Submissions S."/>
        </authorList>
    </citation>
    <scope>NUCLEOTIDE SEQUENCE [LARGE SCALE GENOMIC DNA]</scope>
    <source>
        <strain evidence="4">CGMCC 4.3147</strain>
    </source>
</reference>
<dbReference type="Proteomes" id="UP000198662">
    <property type="component" value="Unassembled WGS sequence"/>
</dbReference>
<comment type="similarity">
    <text evidence="1">Belongs to the PhzF family.</text>
</comment>
<dbReference type="EMBL" id="FNGF01000002">
    <property type="protein sequence ID" value="SDK85340.1"/>
    <property type="molecule type" value="Genomic_DNA"/>
</dbReference>
<dbReference type="GO" id="GO:0016853">
    <property type="term" value="F:isomerase activity"/>
    <property type="evidence" value="ECO:0007669"/>
    <property type="project" value="UniProtKB-KW"/>
</dbReference>
<dbReference type="PIRSF" id="PIRSF016184">
    <property type="entry name" value="PhzC_PhzF"/>
    <property type="match status" value="1"/>
</dbReference>
<dbReference type="STRING" id="380244.SAMN05216298_1671"/>
<organism evidence="3 4">
    <name type="scientific">Glycomyces sambucus</name>
    <dbReference type="NCBI Taxonomy" id="380244"/>
    <lineage>
        <taxon>Bacteria</taxon>
        <taxon>Bacillati</taxon>
        <taxon>Actinomycetota</taxon>
        <taxon>Actinomycetes</taxon>
        <taxon>Glycomycetales</taxon>
        <taxon>Glycomycetaceae</taxon>
        <taxon>Glycomyces</taxon>
    </lineage>
</organism>
<dbReference type="Gene3D" id="3.10.310.10">
    <property type="entry name" value="Diaminopimelate Epimerase, Chain A, domain 1"/>
    <property type="match status" value="2"/>
</dbReference>
<evidence type="ECO:0000256" key="1">
    <source>
        <dbReference type="ARBA" id="ARBA00008270"/>
    </source>
</evidence>
<dbReference type="GO" id="GO:0005737">
    <property type="term" value="C:cytoplasm"/>
    <property type="evidence" value="ECO:0007669"/>
    <property type="project" value="TreeGrafter"/>
</dbReference>
<protein>
    <submittedName>
        <fullName evidence="3">Predicted epimerase YddE/YHI9, PhzF superfamily</fullName>
    </submittedName>
</protein>
<evidence type="ECO:0000313" key="4">
    <source>
        <dbReference type="Proteomes" id="UP000198662"/>
    </source>
</evidence>
<evidence type="ECO:0000313" key="3">
    <source>
        <dbReference type="EMBL" id="SDK85340.1"/>
    </source>
</evidence>